<protein>
    <recommendedName>
        <fullName evidence="4">CBM10 domain-containing protein</fullName>
    </recommendedName>
</protein>
<dbReference type="GO" id="GO:0016787">
    <property type="term" value="F:hydrolase activity"/>
    <property type="evidence" value="ECO:0007669"/>
    <property type="project" value="UniProtKB-KW"/>
</dbReference>
<name>A0A1Y2AF12_9FUNG</name>
<feature type="domain" description="CBM10" evidence="4">
    <location>
        <begin position="24"/>
        <end position="60"/>
    </location>
</feature>
<dbReference type="Proteomes" id="UP000193920">
    <property type="component" value="Unassembled WGS sequence"/>
</dbReference>
<dbReference type="Pfam" id="PF02013">
    <property type="entry name" value="CBM_10"/>
    <property type="match status" value="2"/>
</dbReference>
<dbReference type="Gene3D" id="3.90.1220.10">
    <property type="entry name" value="Cellulose docking domain, dockering"/>
    <property type="match status" value="3"/>
</dbReference>
<dbReference type="EMBL" id="MCOG01000271">
    <property type="protein sequence ID" value="ORY21183.1"/>
    <property type="molecule type" value="Genomic_DNA"/>
</dbReference>
<dbReference type="InterPro" id="IPR009034">
    <property type="entry name" value="Dockerin_dom_fun_sf"/>
</dbReference>
<keyword evidence="6" id="KW-1185">Reference proteome</keyword>
<dbReference type="InterPro" id="IPR002883">
    <property type="entry name" value="CBM10/Dockerin_dom"/>
</dbReference>
<accession>A0A1Y2AF12</accession>
<keyword evidence="2" id="KW-0677">Repeat</keyword>
<evidence type="ECO:0000259" key="4">
    <source>
        <dbReference type="PROSITE" id="PS51763"/>
    </source>
</evidence>
<dbReference type="AlphaFoldDB" id="A0A1Y2AF12"/>
<evidence type="ECO:0000256" key="1">
    <source>
        <dbReference type="ARBA" id="ARBA00022729"/>
    </source>
</evidence>
<proteinExistence type="predicted"/>
<feature type="domain" description="CBM10" evidence="4">
    <location>
        <begin position="69"/>
        <end position="104"/>
    </location>
</feature>
<keyword evidence="3" id="KW-0378">Hydrolase</keyword>
<evidence type="ECO:0000313" key="6">
    <source>
        <dbReference type="Proteomes" id="UP000193920"/>
    </source>
</evidence>
<organism evidence="5 6">
    <name type="scientific">Neocallimastix californiae</name>
    <dbReference type="NCBI Taxonomy" id="1754190"/>
    <lineage>
        <taxon>Eukaryota</taxon>
        <taxon>Fungi</taxon>
        <taxon>Fungi incertae sedis</taxon>
        <taxon>Chytridiomycota</taxon>
        <taxon>Chytridiomycota incertae sedis</taxon>
        <taxon>Neocallimastigomycetes</taxon>
        <taxon>Neocallimastigales</taxon>
        <taxon>Neocallimastigaceae</taxon>
        <taxon>Neocallimastix</taxon>
    </lineage>
</organism>
<comment type="caution">
    <text evidence="5">The sequence shown here is derived from an EMBL/GenBank/DDBJ whole genome shotgun (WGS) entry which is preliminary data.</text>
</comment>
<reference evidence="5 6" key="1">
    <citation type="submission" date="2016-08" db="EMBL/GenBank/DDBJ databases">
        <title>A Parts List for Fungal Cellulosomes Revealed by Comparative Genomics.</title>
        <authorList>
            <consortium name="DOE Joint Genome Institute"/>
            <person name="Haitjema C.H."/>
            <person name="Gilmore S.P."/>
            <person name="Henske J.K."/>
            <person name="Solomon K.V."/>
            <person name="De Groot R."/>
            <person name="Kuo A."/>
            <person name="Mondo S.J."/>
            <person name="Salamov A.A."/>
            <person name="Labutti K."/>
            <person name="Zhao Z."/>
            <person name="Chiniquy J."/>
            <person name="Barry K."/>
            <person name="Brewer H.M."/>
            <person name="Purvine S.O."/>
            <person name="Wright A.T."/>
            <person name="Boxma B."/>
            <person name="Van Alen T."/>
            <person name="Hackstein J.H."/>
            <person name="Baker S.E."/>
            <person name="Grigoriev I.V."/>
            <person name="O'Malley M.A."/>
        </authorList>
    </citation>
    <scope>NUCLEOTIDE SEQUENCE [LARGE SCALE GENOMIC DNA]</scope>
    <source>
        <strain evidence="5 6">G1</strain>
    </source>
</reference>
<evidence type="ECO:0000256" key="3">
    <source>
        <dbReference type="ARBA" id="ARBA00022801"/>
    </source>
</evidence>
<evidence type="ECO:0000256" key="2">
    <source>
        <dbReference type="ARBA" id="ARBA00022737"/>
    </source>
</evidence>
<sequence>MVILKKNQKTKTTKKAEPTEEATSCWAKKLGYDCCTGCNSVYSDESGEWGFENDKWCGIVENCKSETSTCTGYPDFPCCKGCDVAFSDTTGDWGVENNEWCGIKSTCKGSSAAPDTCFSEPDYPCCTSCNVVETDGNQRYRII</sequence>
<dbReference type="SUPFAM" id="SSF64571">
    <property type="entry name" value="Cellulose docking domain, dockering"/>
    <property type="match status" value="2"/>
</dbReference>
<dbReference type="PROSITE" id="PS51763">
    <property type="entry name" value="CBM10"/>
    <property type="match status" value="2"/>
</dbReference>
<keyword evidence="1" id="KW-0732">Signal</keyword>
<gene>
    <name evidence="5" type="ORF">LY90DRAFT_432482</name>
</gene>
<evidence type="ECO:0000313" key="5">
    <source>
        <dbReference type="EMBL" id="ORY21183.1"/>
    </source>
</evidence>